<protein>
    <submittedName>
        <fullName evidence="2">Uncharacterized protein</fullName>
    </submittedName>
</protein>
<reference evidence="3" key="1">
    <citation type="journal article" date="2017" name="Plant J.">
        <title>The pomegranate (Punica granatum L.) genome and the genomics of punicalagin biosynthesis.</title>
        <authorList>
            <person name="Qin G."/>
            <person name="Xu C."/>
            <person name="Ming R."/>
            <person name="Tang H."/>
            <person name="Guyot R."/>
            <person name="Kramer E.M."/>
            <person name="Hu Y."/>
            <person name="Yi X."/>
            <person name="Qi Y."/>
            <person name="Xu X."/>
            <person name="Gao Z."/>
            <person name="Pan H."/>
            <person name="Jian J."/>
            <person name="Tian Y."/>
            <person name="Yue Z."/>
            <person name="Xu Y."/>
        </authorList>
    </citation>
    <scope>NUCLEOTIDE SEQUENCE [LARGE SCALE GENOMIC DNA]</scope>
    <source>
        <strain evidence="3">cv. Dabenzi</strain>
    </source>
</reference>
<organism evidence="2 3">
    <name type="scientific">Punica granatum</name>
    <name type="common">Pomegranate</name>
    <dbReference type="NCBI Taxonomy" id="22663"/>
    <lineage>
        <taxon>Eukaryota</taxon>
        <taxon>Viridiplantae</taxon>
        <taxon>Streptophyta</taxon>
        <taxon>Embryophyta</taxon>
        <taxon>Tracheophyta</taxon>
        <taxon>Spermatophyta</taxon>
        <taxon>Magnoliopsida</taxon>
        <taxon>eudicotyledons</taxon>
        <taxon>Gunneridae</taxon>
        <taxon>Pentapetalae</taxon>
        <taxon>rosids</taxon>
        <taxon>malvids</taxon>
        <taxon>Myrtales</taxon>
        <taxon>Lythraceae</taxon>
        <taxon>Punica</taxon>
    </lineage>
</organism>
<evidence type="ECO:0000313" key="2">
    <source>
        <dbReference type="EMBL" id="OWM86051.1"/>
    </source>
</evidence>
<feature type="region of interest" description="Disordered" evidence="1">
    <location>
        <begin position="73"/>
        <end position="102"/>
    </location>
</feature>
<comment type="caution">
    <text evidence="2">The sequence shown here is derived from an EMBL/GenBank/DDBJ whole genome shotgun (WGS) entry which is preliminary data.</text>
</comment>
<name>A0A218XNH2_PUNGR</name>
<dbReference type="AlphaFoldDB" id="A0A218XNH2"/>
<sequence length="133" mass="15299">MYFLFLIEKGICSNHQGLFWFGKDVSFTLVKKARIISGKARPDDFEFRSDGQPTEAVMEGAVELNRRFWLRDDQQNGKHSSSAGFITTTGDKELTKKHGVHTETERRGIEIVNQSDFSLMKFSDFPMTWQCLV</sequence>
<evidence type="ECO:0000313" key="3">
    <source>
        <dbReference type="Proteomes" id="UP000197138"/>
    </source>
</evidence>
<accession>A0A218XNH2</accession>
<feature type="compositionally biased region" description="Basic and acidic residues" evidence="1">
    <location>
        <begin position="90"/>
        <end position="102"/>
    </location>
</feature>
<dbReference type="Proteomes" id="UP000197138">
    <property type="component" value="Unassembled WGS sequence"/>
</dbReference>
<proteinExistence type="predicted"/>
<gene>
    <name evidence="2" type="ORF">CDL15_Pgr027277</name>
</gene>
<feature type="compositionally biased region" description="Polar residues" evidence="1">
    <location>
        <begin position="77"/>
        <end position="89"/>
    </location>
</feature>
<dbReference type="EMBL" id="MTKT01001094">
    <property type="protein sequence ID" value="OWM86051.1"/>
    <property type="molecule type" value="Genomic_DNA"/>
</dbReference>
<evidence type="ECO:0000256" key="1">
    <source>
        <dbReference type="SAM" id="MobiDB-lite"/>
    </source>
</evidence>